<reference evidence="2 3" key="1">
    <citation type="submission" date="2016-11" db="EMBL/GenBank/DDBJ databases">
        <authorList>
            <person name="Jaros S."/>
            <person name="Januszkiewicz K."/>
            <person name="Wedrychowicz H."/>
        </authorList>
    </citation>
    <scope>NUCLEOTIDE SEQUENCE [LARGE SCALE GENOMIC DNA]</scope>
    <source>
        <strain evidence="2 3">DSM 26910</strain>
    </source>
</reference>
<evidence type="ECO:0000256" key="1">
    <source>
        <dbReference type="SAM" id="SignalP"/>
    </source>
</evidence>
<gene>
    <name evidence="2" type="ORF">SAMN05444274_1267</name>
</gene>
<dbReference type="EMBL" id="FQUM01000026">
    <property type="protein sequence ID" value="SHG04673.1"/>
    <property type="molecule type" value="Genomic_DNA"/>
</dbReference>
<feature type="chain" id="PRO_5012951491" evidence="1">
    <location>
        <begin position="20"/>
        <end position="204"/>
    </location>
</feature>
<proteinExistence type="predicted"/>
<keyword evidence="3" id="KW-1185">Reference proteome</keyword>
<name>A0A1M5GLW5_9BACT</name>
<evidence type="ECO:0000313" key="3">
    <source>
        <dbReference type="Proteomes" id="UP000184164"/>
    </source>
</evidence>
<dbReference type="Proteomes" id="UP000184164">
    <property type="component" value="Unassembled WGS sequence"/>
</dbReference>
<accession>A0A1M5GLW5</accession>
<sequence length="204" mass="24087">MKLTLQILIYLILAIGCSAATNDLESDKTINKIFNKDEIKDLETLVNFFENQICLGQNIDTQNKQDCYESFFKHMVHCEQTGEVILNISFEAQKNIYDKISKSTFNQIWAIGKTWEHNSTDTLKYLYFNEKGKYIKFLKEFGQDNQFVKSYYDTFELVGDISPTMFAGIIMRYKEFDISDARFRLLLAIHYLTVNDDYERKEKY</sequence>
<dbReference type="STRING" id="1484053.SAMN05444274_1267"/>
<keyword evidence="1" id="KW-0732">Signal</keyword>
<protein>
    <submittedName>
        <fullName evidence="2">Uncharacterized protein</fullName>
    </submittedName>
</protein>
<dbReference type="RefSeq" id="WP_073003640.1">
    <property type="nucleotide sequence ID" value="NZ_FQUM01000026.1"/>
</dbReference>
<dbReference type="PROSITE" id="PS51257">
    <property type="entry name" value="PROKAR_LIPOPROTEIN"/>
    <property type="match status" value="1"/>
</dbReference>
<organism evidence="2 3">
    <name type="scientific">Mariniphaga anaerophila</name>
    <dbReference type="NCBI Taxonomy" id="1484053"/>
    <lineage>
        <taxon>Bacteria</taxon>
        <taxon>Pseudomonadati</taxon>
        <taxon>Bacteroidota</taxon>
        <taxon>Bacteroidia</taxon>
        <taxon>Marinilabiliales</taxon>
        <taxon>Prolixibacteraceae</taxon>
        <taxon>Mariniphaga</taxon>
    </lineage>
</organism>
<feature type="signal peptide" evidence="1">
    <location>
        <begin position="1"/>
        <end position="19"/>
    </location>
</feature>
<dbReference type="AlphaFoldDB" id="A0A1M5GLW5"/>
<evidence type="ECO:0000313" key="2">
    <source>
        <dbReference type="EMBL" id="SHG04673.1"/>
    </source>
</evidence>
<dbReference type="OrthoDB" id="979576at2"/>